<comment type="caution">
    <text evidence="2">The sequence shown here is derived from an EMBL/GenBank/DDBJ whole genome shotgun (WGS) entry which is preliminary data.</text>
</comment>
<reference evidence="2" key="1">
    <citation type="submission" date="2020-11" db="EMBL/GenBank/DDBJ databases">
        <authorList>
            <consortium name="DOE Joint Genome Institute"/>
            <person name="Ahrendt S."/>
            <person name="Riley R."/>
            <person name="Andreopoulos W."/>
            <person name="Labutti K."/>
            <person name="Pangilinan J."/>
            <person name="Ruiz-Duenas F.J."/>
            <person name="Barrasa J.M."/>
            <person name="Sanchez-Garcia M."/>
            <person name="Camarero S."/>
            <person name="Miyauchi S."/>
            <person name="Serrano A."/>
            <person name="Linde D."/>
            <person name="Babiker R."/>
            <person name="Drula E."/>
            <person name="Ayuso-Fernandez I."/>
            <person name="Pacheco R."/>
            <person name="Padilla G."/>
            <person name="Ferreira P."/>
            <person name="Barriuso J."/>
            <person name="Kellner H."/>
            <person name="Castanera R."/>
            <person name="Alfaro M."/>
            <person name="Ramirez L."/>
            <person name="Pisabarro A.G."/>
            <person name="Kuo A."/>
            <person name="Tritt A."/>
            <person name="Lipzen A."/>
            <person name="He G."/>
            <person name="Yan M."/>
            <person name="Ng V."/>
            <person name="Cullen D."/>
            <person name="Martin F."/>
            <person name="Rosso M.-N."/>
            <person name="Henrissat B."/>
            <person name="Hibbett D."/>
            <person name="Martinez A.T."/>
            <person name="Grigoriev I.V."/>
        </authorList>
    </citation>
    <scope>NUCLEOTIDE SEQUENCE</scope>
    <source>
        <strain evidence="2">AH 40177</strain>
    </source>
</reference>
<sequence length="287" mass="31441">MSLEPQLSFDEAYMDSPSQDQLILRDENENEQELMREEDTGNGNDDVTVTITFEQREMLNLLVSYDIGLDVLKQLLEEPVPQEPAAVNVNGASSFAYASGFVINNGSFPLAGGDQNITMNHSAGGFQGGGNFTTAGQNQNITVNRPAGASYAEAIQETRIEAFQRHQLAIRNRAASSRRIQDPHQAFLEQSRSAYAVETYAVLPPPPINHSQLADYGFQDPRRSSVPRRHGRGRSLDYARMGAVDRRPVNIYGPNVLANASQFEFGEGVAMEPGAMAAVGGEQTIYQ</sequence>
<feature type="region of interest" description="Disordered" evidence="1">
    <location>
        <begin position="211"/>
        <end position="234"/>
    </location>
</feature>
<protein>
    <submittedName>
        <fullName evidence="2">Uncharacterized protein</fullName>
    </submittedName>
</protein>
<dbReference type="Proteomes" id="UP000772434">
    <property type="component" value="Unassembled WGS sequence"/>
</dbReference>
<accession>A0A9P5Q5J1</accession>
<dbReference type="AlphaFoldDB" id="A0A9P5Q5J1"/>
<dbReference type="OrthoDB" id="3078345at2759"/>
<evidence type="ECO:0000256" key="1">
    <source>
        <dbReference type="SAM" id="MobiDB-lite"/>
    </source>
</evidence>
<evidence type="ECO:0000313" key="2">
    <source>
        <dbReference type="EMBL" id="KAF9075461.1"/>
    </source>
</evidence>
<keyword evidence="3" id="KW-1185">Reference proteome</keyword>
<gene>
    <name evidence="2" type="ORF">BDP27DRAFT_1034585</name>
</gene>
<proteinExistence type="predicted"/>
<dbReference type="EMBL" id="JADNRY010000009">
    <property type="protein sequence ID" value="KAF9075461.1"/>
    <property type="molecule type" value="Genomic_DNA"/>
</dbReference>
<name>A0A9P5Q5J1_9AGAR</name>
<organism evidence="2 3">
    <name type="scientific">Rhodocollybia butyracea</name>
    <dbReference type="NCBI Taxonomy" id="206335"/>
    <lineage>
        <taxon>Eukaryota</taxon>
        <taxon>Fungi</taxon>
        <taxon>Dikarya</taxon>
        <taxon>Basidiomycota</taxon>
        <taxon>Agaricomycotina</taxon>
        <taxon>Agaricomycetes</taxon>
        <taxon>Agaricomycetidae</taxon>
        <taxon>Agaricales</taxon>
        <taxon>Marasmiineae</taxon>
        <taxon>Omphalotaceae</taxon>
        <taxon>Rhodocollybia</taxon>
    </lineage>
</organism>
<evidence type="ECO:0000313" key="3">
    <source>
        <dbReference type="Proteomes" id="UP000772434"/>
    </source>
</evidence>